<keyword evidence="2" id="KW-1185">Reference proteome</keyword>
<gene>
    <name evidence="1" type="ORF">PG993_005748</name>
</gene>
<proteinExistence type="predicted"/>
<evidence type="ECO:0000313" key="1">
    <source>
        <dbReference type="EMBL" id="KAK8043318.1"/>
    </source>
</evidence>
<comment type="caution">
    <text evidence="1">The sequence shown here is derived from an EMBL/GenBank/DDBJ whole genome shotgun (WGS) entry which is preliminary data.</text>
</comment>
<protein>
    <submittedName>
        <fullName evidence="1">Uncharacterized protein</fullName>
    </submittedName>
</protein>
<dbReference type="EMBL" id="JAQQWK010000004">
    <property type="protein sequence ID" value="KAK8043318.1"/>
    <property type="molecule type" value="Genomic_DNA"/>
</dbReference>
<evidence type="ECO:0000313" key="2">
    <source>
        <dbReference type="Proteomes" id="UP001444661"/>
    </source>
</evidence>
<accession>A0ABR1T9P0</accession>
<organism evidence="1 2">
    <name type="scientific">Apiospora rasikravindrae</name>
    <dbReference type="NCBI Taxonomy" id="990691"/>
    <lineage>
        <taxon>Eukaryota</taxon>
        <taxon>Fungi</taxon>
        <taxon>Dikarya</taxon>
        <taxon>Ascomycota</taxon>
        <taxon>Pezizomycotina</taxon>
        <taxon>Sordariomycetes</taxon>
        <taxon>Xylariomycetidae</taxon>
        <taxon>Amphisphaeriales</taxon>
        <taxon>Apiosporaceae</taxon>
        <taxon>Apiospora</taxon>
    </lineage>
</organism>
<sequence length="76" mass="7993">MLNSVSDMVTHISYKVVVAVSGVGLDAVSASPGVIIAMPHLVTPLSYMVGWVASPENRQQLSDREASLYSTVSVCA</sequence>
<dbReference type="Proteomes" id="UP001444661">
    <property type="component" value="Unassembled WGS sequence"/>
</dbReference>
<reference evidence="1 2" key="1">
    <citation type="submission" date="2023-01" db="EMBL/GenBank/DDBJ databases">
        <title>Analysis of 21 Apiospora genomes using comparative genomics revels a genus with tremendous synthesis potential of carbohydrate active enzymes and secondary metabolites.</title>
        <authorList>
            <person name="Sorensen T."/>
        </authorList>
    </citation>
    <scope>NUCLEOTIDE SEQUENCE [LARGE SCALE GENOMIC DNA]</scope>
    <source>
        <strain evidence="1 2">CBS 33761</strain>
    </source>
</reference>
<name>A0ABR1T9P0_9PEZI</name>